<dbReference type="InterPro" id="IPR011050">
    <property type="entry name" value="Pectin_lyase_fold/virulence"/>
</dbReference>
<dbReference type="InterPro" id="IPR055372">
    <property type="entry name" value="CBM96"/>
</dbReference>
<keyword evidence="4" id="KW-0378">Hydrolase</keyword>
<dbReference type="PANTHER" id="PTHR34142:SF1">
    <property type="entry name" value="GLYCOSIDE HYDROLASE FAMILY 5 DOMAIN-CONTAINING PROTEIN"/>
    <property type="match status" value="1"/>
</dbReference>
<keyword evidence="2" id="KW-0964">Secreted</keyword>
<reference evidence="6" key="1">
    <citation type="submission" date="2020-05" db="EMBL/GenBank/DDBJ databases">
        <title>Chitinophaga laudate sp. nov., isolated from a tropical peat swamp.</title>
        <authorList>
            <person name="Goh C.B.S."/>
            <person name="Lee M.S."/>
            <person name="Parimannan S."/>
            <person name="Pasbakhsh P."/>
            <person name="Yule C.M."/>
            <person name="Rajandas H."/>
            <person name="Loke S."/>
            <person name="Croft L."/>
            <person name="Tan J.B.L."/>
        </authorList>
    </citation>
    <scope>NUCLEOTIDE SEQUENCE</scope>
    <source>
        <strain evidence="6">Mgbs1</strain>
    </source>
</reference>
<dbReference type="NCBIfam" id="TIGR04183">
    <property type="entry name" value="Por_Secre_tail"/>
    <property type="match status" value="1"/>
</dbReference>
<dbReference type="Pfam" id="PF14592">
    <property type="entry name" value="Chondroitinas_B"/>
    <property type="match status" value="1"/>
</dbReference>
<proteinExistence type="predicted"/>
<evidence type="ECO:0000256" key="1">
    <source>
        <dbReference type="ARBA" id="ARBA00004613"/>
    </source>
</evidence>
<evidence type="ECO:0000313" key="6">
    <source>
        <dbReference type="EMBL" id="NSL88696.1"/>
    </source>
</evidence>
<dbReference type="GO" id="GO:0005576">
    <property type="term" value="C:extracellular region"/>
    <property type="evidence" value="ECO:0007669"/>
    <property type="project" value="UniProtKB-SubCell"/>
</dbReference>
<dbReference type="InterPro" id="IPR039513">
    <property type="entry name" value="PL-6"/>
</dbReference>
<dbReference type="SUPFAM" id="SSF51126">
    <property type="entry name" value="Pectin lyase-like"/>
    <property type="match status" value="1"/>
</dbReference>
<dbReference type="Proteomes" id="UP000281028">
    <property type="component" value="Unassembled WGS sequence"/>
</dbReference>
<sequence length="1227" mass="132325">MYISKKHRFLYVVISLLSLQFNELQATDRFVTSNSQLTSAISAAQPGDNIILKNGTWSNAAITFSSNGTAAALITMRAETPGGVTFSGASTLTITGKYLVVAGFRWTNGNIDANIVTIQGSYNRVTQCAMINYNAGKKWIVLDGFKLRVDHNRFEGKNTADPTMQIEVKDKTADYHLVDHNHFAQRPSLGANGGETIRAGYSGQMDNISRTIFEYNLFEECDGENEIISNKSCENLYRFNTIRKSQGQFCFRHGDRNVVYSNFFLGEGKSGTGGVRVIGSKNYIINNYFSGLDAENSTGDAVIILQKGQSYASGEVRFNPQIDSCVIAYNTIVGNISGKALDLNNGGRPLSPLNVVVANNLISSTLSNVANSLTGTEDWRGNIFSGPLGVTNPGGIAVRNPGLTANSWKLLSNSLSIDSGKGGWGGIRGIAGLDVDMSVAYDIDGQPRTSKKDVGCDEAVSGTATNRPLTTADVGPEYLGGPASDIATADSAPAAAVAGPNTPVGINGQLKVIGLKLCNQYNKPIQLRGMSTHGLQWYGWQQFLNDGNLDTLASWGADVIRISMYVQDGGYQDFPDKFTTMVNTLIDEASERGMYAVVDFHQLKPGDPNYNLARAKKFFTDIATRNKNKNNILYDICNEPNGVSWATIKSYADQIIPLIRAIDNDAPILIGTHAWSSMGISDGRSAQDIVSNPLNYTNIMYNFHFYAKDHRDQYLNELSWAADRLPVFVTEFGTQEASGENANDFVMAQKYIDMMRQKKISWVNWNYSNDWRSGAVWKESVGANGPWTVANLKEAGVWIRSKIMSPADDFPTGDTSTPACVPVSASSHDGNVPANAIDNDLNTRWSATGNNEWIQFCLGTAASVSGVDIAFFKGNERRSLFDVLAGNDGINWTTVASGLQSSGTSLNLESFTFTPITAKYIRIVGHGNNVNAWNSYAEVVVKTGGGTSTQVVLPARADAYVRNGASYADIAHGVTDSAKLVLKKNPTTTAGNDRLVYLSFDLNSVAGTVSNATLKIYGRLSDNRSTNIPVGVYPVANTSWTENSITWNNKPAAGTAALKNATVTDSIARYYTWDISGYVQTEKAAGRNIISLLVQADGASTPVMNFESAESGSNAPQLVVTATAPSLLARQAAVPVADQPAEKLTVLQVYPNPSPEHFTISFSLKSAGFTTLAVYDMTGKVATTLVEGNLPAGSHTRSLSGATLPTGTYLVKLVHSGKVTVKKIQKM</sequence>
<name>A0A433WEH9_9BACT</name>
<comment type="subcellular location">
    <subcellularLocation>
        <location evidence="1">Secreted</location>
    </subcellularLocation>
</comment>
<dbReference type="Pfam" id="PF24517">
    <property type="entry name" value="CBM96"/>
    <property type="match status" value="1"/>
</dbReference>
<dbReference type="GO" id="GO:0004553">
    <property type="term" value="F:hydrolase activity, hydrolyzing O-glycosyl compounds"/>
    <property type="evidence" value="ECO:0007669"/>
    <property type="project" value="InterPro"/>
</dbReference>
<dbReference type="InterPro" id="IPR001547">
    <property type="entry name" value="Glyco_hydro_5"/>
</dbReference>
<keyword evidence="5" id="KW-0326">Glycosidase</keyword>
<dbReference type="SUPFAM" id="SSF51445">
    <property type="entry name" value="(Trans)glycosidases"/>
    <property type="match status" value="1"/>
</dbReference>
<dbReference type="Gene3D" id="2.160.20.10">
    <property type="entry name" value="Single-stranded right-handed beta-helix, Pectin lyase-like"/>
    <property type="match status" value="1"/>
</dbReference>
<dbReference type="PANTHER" id="PTHR34142">
    <property type="entry name" value="ENDO-BETA-1,4-GLUCANASE A"/>
    <property type="match status" value="1"/>
</dbReference>
<dbReference type="GO" id="GO:0000272">
    <property type="term" value="P:polysaccharide catabolic process"/>
    <property type="evidence" value="ECO:0007669"/>
    <property type="project" value="InterPro"/>
</dbReference>
<dbReference type="Pfam" id="PF00150">
    <property type="entry name" value="Cellulase"/>
    <property type="match status" value="1"/>
</dbReference>
<dbReference type="PROSITE" id="PS00659">
    <property type="entry name" value="GLYCOSYL_HYDROL_F5"/>
    <property type="match status" value="1"/>
</dbReference>
<dbReference type="InterPro" id="IPR018087">
    <property type="entry name" value="Glyco_hydro_5_CS"/>
</dbReference>
<keyword evidence="7" id="KW-1185">Reference proteome</keyword>
<dbReference type="AlphaFoldDB" id="A0A433WEH9"/>
<dbReference type="EMBL" id="RIAR02000001">
    <property type="protein sequence ID" value="NSL88696.1"/>
    <property type="molecule type" value="Genomic_DNA"/>
</dbReference>
<comment type="caution">
    <text evidence="6">The sequence shown here is derived from an EMBL/GenBank/DDBJ whole genome shotgun (WGS) entry which is preliminary data.</text>
</comment>
<dbReference type="CDD" id="cd14251">
    <property type="entry name" value="PL-6"/>
    <property type="match status" value="1"/>
</dbReference>
<evidence type="ECO:0000256" key="2">
    <source>
        <dbReference type="ARBA" id="ARBA00022525"/>
    </source>
</evidence>
<keyword evidence="3" id="KW-0732">Signal</keyword>
<evidence type="ECO:0000256" key="3">
    <source>
        <dbReference type="ARBA" id="ARBA00022729"/>
    </source>
</evidence>
<dbReference type="InterPro" id="IPR017853">
    <property type="entry name" value="GH"/>
</dbReference>
<dbReference type="Gene3D" id="3.20.20.80">
    <property type="entry name" value="Glycosidases"/>
    <property type="match status" value="1"/>
</dbReference>
<gene>
    <name evidence="6" type="ORF">ECE50_017780</name>
</gene>
<dbReference type="InterPro" id="IPR026444">
    <property type="entry name" value="Secre_tail"/>
</dbReference>
<dbReference type="Gene3D" id="2.60.120.260">
    <property type="entry name" value="Galactose-binding domain-like"/>
    <property type="match status" value="1"/>
</dbReference>
<evidence type="ECO:0000256" key="5">
    <source>
        <dbReference type="ARBA" id="ARBA00023295"/>
    </source>
</evidence>
<dbReference type="NCBIfam" id="NF033679">
    <property type="entry name" value="DNRLRE_dom"/>
    <property type="match status" value="1"/>
</dbReference>
<dbReference type="InterPro" id="IPR012334">
    <property type="entry name" value="Pectin_lyas_fold"/>
</dbReference>
<evidence type="ECO:0000256" key="4">
    <source>
        <dbReference type="ARBA" id="ARBA00022801"/>
    </source>
</evidence>
<accession>A0A433WEH9</accession>
<dbReference type="InterPro" id="IPR008979">
    <property type="entry name" value="Galactose-bd-like_sf"/>
</dbReference>
<dbReference type="InterPro" id="IPR000421">
    <property type="entry name" value="FA58C"/>
</dbReference>
<dbReference type="OrthoDB" id="154460at2"/>
<dbReference type="PROSITE" id="PS50022">
    <property type="entry name" value="FA58C_3"/>
    <property type="match status" value="1"/>
</dbReference>
<evidence type="ECO:0000313" key="7">
    <source>
        <dbReference type="Proteomes" id="UP000281028"/>
    </source>
</evidence>
<protein>
    <submittedName>
        <fullName evidence="6">Cellulase family glycosylhydrolase</fullName>
    </submittedName>
</protein>
<dbReference type="SUPFAM" id="SSF49785">
    <property type="entry name" value="Galactose-binding domain-like"/>
    <property type="match status" value="1"/>
</dbReference>
<organism evidence="6 7">
    <name type="scientific">Chitinophaga solisilvae</name>
    <dbReference type="NCBI Taxonomy" id="1233460"/>
    <lineage>
        <taxon>Bacteria</taxon>
        <taxon>Pseudomonadati</taxon>
        <taxon>Bacteroidota</taxon>
        <taxon>Chitinophagia</taxon>
        <taxon>Chitinophagales</taxon>
        <taxon>Chitinophagaceae</taxon>
        <taxon>Chitinophaga</taxon>
    </lineage>
</organism>
<dbReference type="Pfam" id="PF00754">
    <property type="entry name" value="F5_F8_type_C"/>
    <property type="match status" value="1"/>
</dbReference>
<dbReference type="Pfam" id="PF18962">
    <property type="entry name" value="Por_Secre_tail"/>
    <property type="match status" value="1"/>
</dbReference>